<reference evidence="8" key="2">
    <citation type="journal article" date="2014" name="ISME J.">
        <title>Microbial stratification in low pH oxic and suboxic macroscopic growths along an acid mine drainage.</title>
        <authorList>
            <person name="Mendez-Garcia C."/>
            <person name="Mesa V."/>
            <person name="Sprenger R.R."/>
            <person name="Richter M."/>
            <person name="Diez M.S."/>
            <person name="Solano J."/>
            <person name="Bargiela R."/>
            <person name="Golyshina O.V."/>
            <person name="Manteca A."/>
            <person name="Ramos J.L."/>
            <person name="Gallego J.R."/>
            <person name="Llorente I."/>
            <person name="Martins Dos Santos V.A."/>
            <person name="Jensen O.N."/>
            <person name="Pelaez A.I."/>
            <person name="Sanchez J."/>
            <person name="Ferrer M."/>
        </authorList>
    </citation>
    <scope>NUCLEOTIDE SEQUENCE</scope>
</reference>
<evidence type="ECO:0000313" key="8">
    <source>
        <dbReference type="EMBL" id="EQD59186.1"/>
    </source>
</evidence>
<dbReference type="Gene3D" id="1.10.443.10">
    <property type="entry name" value="Intergrase catalytic core"/>
    <property type="match status" value="1"/>
</dbReference>
<comment type="similarity">
    <text evidence="1">Belongs to the 'phage' integrase family.</text>
</comment>
<dbReference type="PROSITE" id="PS51898">
    <property type="entry name" value="TYR_RECOMBINASE"/>
    <property type="match status" value="1"/>
</dbReference>
<comment type="caution">
    <text evidence="8">The sequence shown here is derived from an EMBL/GenBank/DDBJ whole genome shotgun (WGS) entry which is preliminary data.</text>
</comment>
<evidence type="ECO:0000256" key="6">
    <source>
        <dbReference type="ARBA" id="ARBA00023296"/>
    </source>
</evidence>
<name>T1AFB9_9ZZZZ</name>
<reference evidence="8" key="1">
    <citation type="submission" date="2013-08" db="EMBL/GenBank/DDBJ databases">
        <authorList>
            <person name="Mendez C."/>
            <person name="Richter M."/>
            <person name="Ferrer M."/>
            <person name="Sanchez J."/>
        </authorList>
    </citation>
    <scope>NUCLEOTIDE SEQUENCE</scope>
</reference>
<dbReference type="Pfam" id="PF00589">
    <property type="entry name" value="Phage_integrase"/>
    <property type="match status" value="1"/>
</dbReference>
<keyword evidence="4" id="KW-0233">DNA recombination</keyword>
<dbReference type="SUPFAM" id="SSF56349">
    <property type="entry name" value="DNA breaking-rejoining enzymes"/>
    <property type="match status" value="1"/>
</dbReference>
<organism evidence="8">
    <name type="scientific">mine drainage metagenome</name>
    <dbReference type="NCBI Taxonomy" id="410659"/>
    <lineage>
        <taxon>unclassified sequences</taxon>
        <taxon>metagenomes</taxon>
        <taxon>ecological metagenomes</taxon>
    </lineage>
</organism>
<dbReference type="InterPro" id="IPR002104">
    <property type="entry name" value="Integrase_catalytic"/>
</dbReference>
<dbReference type="GO" id="GO:0006310">
    <property type="term" value="P:DNA recombination"/>
    <property type="evidence" value="ECO:0007669"/>
    <property type="project" value="UniProtKB-KW"/>
</dbReference>
<evidence type="ECO:0000256" key="4">
    <source>
        <dbReference type="ARBA" id="ARBA00023172"/>
    </source>
</evidence>
<dbReference type="CDD" id="cd00801">
    <property type="entry name" value="INT_P4_C"/>
    <property type="match status" value="1"/>
</dbReference>
<dbReference type="EMBL" id="AUZZ01002727">
    <property type="protein sequence ID" value="EQD59186.1"/>
    <property type="molecule type" value="Genomic_DNA"/>
</dbReference>
<dbReference type="InterPro" id="IPR038488">
    <property type="entry name" value="Integrase_DNA-bd_sf"/>
</dbReference>
<dbReference type="InterPro" id="IPR050808">
    <property type="entry name" value="Phage_Integrase"/>
</dbReference>
<evidence type="ECO:0000256" key="1">
    <source>
        <dbReference type="ARBA" id="ARBA00008857"/>
    </source>
</evidence>
<dbReference type="GO" id="GO:0046718">
    <property type="term" value="P:symbiont entry into host cell"/>
    <property type="evidence" value="ECO:0007669"/>
    <property type="project" value="UniProtKB-KW"/>
</dbReference>
<evidence type="ECO:0000256" key="2">
    <source>
        <dbReference type="ARBA" id="ARBA00022908"/>
    </source>
</evidence>
<accession>T1AFB9</accession>
<evidence type="ECO:0000256" key="5">
    <source>
        <dbReference type="ARBA" id="ARBA00023195"/>
    </source>
</evidence>
<dbReference type="Pfam" id="PF13356">
    <property type="entry name" value="Arm-DNA-bind_3"/>
    <property type="match status" value="1"/>
</dbReference>
<feature type="domain" description="Tyr recombinase" evidence="7">
    <location>
        <begin position="199"/>
        <end position="346"/>
    </location>
</feature>
<dbReference type="InterPro" id="IPR013762">
    <property type="entry name" value="Integrase-like_cat_sf"/>
</dbReference>
<dbReference type="PANTHER" id="PTHR30629:SF2">
    <property type="entry name" value="PROPHAGE INTEGRASE INTS-RELATED"/>
    <property type="match status" value="1"/>
</dbReference>
<keyword evidence="2" id="KW-0229">DNA integration</keyword>
<dbReference type="Gene3D" id="1.10.150.130">
    <property type="match status" value="1"/>
</dbReference>
<dbReference type="InterPro" id="IPR025166">
    <property type="entry name" value="Integrase_DNA_bind_dom"/>
</dbReference>
<dbReference type="Pfam" id="PF22022">
    <property type="entry name" value="Phage_int_M"/>
    <property type="match status" value="1"/>
</dbReference>
<dbReference type="InterPro" id="IPR010998">
    <property type="entry name" value="Integrase_recombinase_N"/>
</dbReference>
<dbReference type="InterPro" id="IPR053876">
    <property type="entry name" value="Phage_int_M"/>
</dbReference>
<feature type="non-terminal residue" evidence="8">
    <location>
        <position position="346"/>
    </location>
</feature>
<gene>
    <name evidence="8" type="ORF">B2A_04076</name>
</gene>
<dbReference type="GO" id="GO:0015074">
    <property type="term" value="P:DNA integration"/>
    <property type="evidence" value="ECO:0007669"/>
    <property type="project" value="UniProtKB-KW"/>
</dbReference>
<dbReference type="GO" id="GO:0003677">
    <property type="term" value="F:DNA binding"/>
    <property type="evidence" value="ECO:0007669"/>
    <property type="project" value="UniProtKB-KW"/>
</dbReference>
<keyword evidence="3" id="KW-0238">DNA-binding</keyword>
<dbReference type="PANTHER" id="PTHR30629">
    <property type="entry name" value="PROPHAGE INTEGRASE"/>
    <property type="match status" value="1"/>
</dbReference>
<keyword evidence="5" id="KW-1179">Viral genome integration</keyword>
<protein>
    <submittedName>
        <fullName evidence="8">Site-specific recombinase, phage integrase family</fullName>
    </submittedName>
</protein>
<dbReference type="GO" id="GO:0044826">
    <property type="term" value="P:viral genome integration into host DNA"/>
    <property type="evidence" value="ECO:0007669"/>
    <property type="project" value="UniProtKB-KW"/>
</dbReference>
<dbReference type="Gene3D" id="3.30.160.390">
    <property type="entry name" value="Integrase, DNA-binding domain"/>
    <property type="match status" value="1"/>
</dbReference>
<evidence type="ECO:0000256" key="3">
    <source>
        <dbReference type="ARBA" id="ARBA00023125"/>
    </source>
</evidence>
<evidence type="ECO:0000259" key="7">
    <source>
        <dbReference type="PROSITE" id="PS51898"/>
    </source>
</evidence>
<proteinExistence type="inferred from homology"/>
<dbReference type="AlphaFoldDB" id="T1AFB9"/>
<dbReference type="InterPro" id="IPR011010">
    <property type="entry name" value="DNA_brk_join_enz"/>
</dbReference>
<sequence>MPTLHETRIRAAKPAEKPYKLFDEHGLFLLVTPAGGRLWRLRYRMAGVEKLLALGAYPDVPLKRAREKRDEARKLVADGIAPCARRQAERSAAANTFQAITDEWLVTKKQSLTAATWQRDHDLLYRWVVPYIGNRPIATIEAPALLDALKRIEAKNLPETAHRTREICGRVFRYAIATGRAGRDITADLRGALAPRVTKNFAAITEPAKVGELLRAIEGYGAQPATAAALKLAPYVFVRPGELRTAEWSEFTLDGEEPVRRIPAERMKMRDTHIVPLSRQAVAIMRELQRLTGHSHYVFPAIGGGGRPISENTLNGALRRLGYSGDQMTAHGFRSIASTLLNERAV</sequence>
<dbReference type="GO" id="GO:0075713">
    <property type="term" value="P:establishment of integrated proviral latency"/>
    <property type="evidence" value="ECO:0007669"/>
    <property type="project" value="UniProtKB-KW"/>
</dbReference>
<keyword evidence="6" id="KW-1160">Virus entry into host cell</keyword>